<sequence length="1280" mass="149166">MQETIGDTTYNWTDVTTEFADLCRNLPVGEVLRDEDFTLFEAMTALELMDPKMDGGMSIKNHFHEQKHGNRTLTLPQLIEKKLVKTSSLTPTELIHLFDQLLSTFHMWLDGHSLALTLYTCVYVHDIPIIEDYPLRTICYTFVKLIDYIRERILLKAGLFEEEDFSGTLTYNFPFYRDTIKDQTCLSDLKKCEDELNKRLRSLKHESELNQSEINATQQLIHRIRFLRLFFGVTLRFNEANEKTNEQTYLNSEEILKNLKQIDELLLLIRPSHVVEDETTTSPDNAEMIIPISSLADIARSFDPYYNYRQLPPAFNRFIRQLILPSCVYTFLGSICQQLRRMLEVNDKRTLKQAFEFFLEYSTNEKPSLFIRSLLLLSYLPSVQGCLLSSRKIFGQISFAEQVKYEMRLFIVPPLLTLKYIAIDQETINYGENFFQRACVPFSNLFYSLCNNRARTREKLSNLLDEFSVLQDESEKLDQWLHKYFLQHILQANLSTLNAQTLLLIEKTSYFFQFILHWTLLIMEYYLLMGFDLSLYSKRELYDVYFYFAQIILFTHINVYKTSTNLLNTTIPMLIQTNQKHQQISKNQTSNIFVQQFSSLVQQHSNDDPLMDSANDSNPGQKKNKRKNLNGLLSTNTDHHEQEVALIHGHFAMSTAMHRCLKALELERRLRFSSTDANYFLRDEIRYRHRFLPFANLCAPPYMPHADFLHIQNLSDNRYTPKELYQDAINNFSQAKTYFESYLNRLTASKQQTLNRTFTTNFTSLADVESYIRIAKTNCVVLKLLLSGHKPEMKIDFDFTLHAHYPTLKLYKKIFNHVKLTYRTLRTMSNSVLNSHNVDAIESKSDEPEFDFKEYYSKEKTLALRDIYIPYCTELFYRENPIKIVRCQGTYMYDQLGNKYLDCINNVAHVGHCHPYVCNQIYKQMGACATNNRYLHDNTVVLAEKLAKTLPKSLEQIFYTNSGSEANDLAIRLARQYTGNYDILVLDNAYHGHLTTLFELSTYKFKKANTEMKAPEHVHVLSIPDIYRVEEVESRGRRIAIFLIESLQSCGGQIIYPKGYLKQVFDFLQSKGILCLVDEVQTGFGRTGTHFWAFQSYEEDVTPDFITMGKSMGNGFPVAALVTRRDITQKFDMNGIEYFNTYGGNPVSCRAAIAVMDVIEKEKLMENALNVGNYLVEKLKEIQSKYDIIGDVRGRGLFLGIEVVRDGKSREPGIEEAHEIKYKLREHMIIVSLDGPDHNVIKFKSPMCFSNTDADFFCEKLETVVRECQKKKEEQQQQQQ</sequence>
<evidence type="ECO:0000259" key="4">
    <source>
        <dbReference type="Pfam" id="PF04112"/>
    </source>
</evidence>
<evidence type="ECO:0000256" key="3">
    <source>
        <dbReference type="SAM" id="MobiDB-lite"/>
    </source>
</evidence>
<comment type="caution">
    <text evidence="6">The sequence shown here is derived from an EMBL/GenBank/DDBJ whole genome shotgun (WGS) entry which is preliminary data.</text>
</comment>
<feature type="region of interest" description="Disordered" evidence="3">
    <location>
        <begin position="608"/>
        <end position="633"/>
    </location>
</feature>
<accession>A0A813XRA5</accession>
<dbReference type="InterPro" id="IPR049704">
    <property type="entry name" value="Aminotrans_3_PPA_site"/>
</dbReference>
<protein>
    <submittedName>
        <fullName evidence="6">Uncharacterized protein</fullName>
    </submittedName>
</protein>
<dbReference type="Pfam" id="PF25789">
    <property type="entry name" value="TPR_NAA35"/>
    <property type="match status" value="1"/>
</dbReference>
<dbReference type="PANTHER" id="PTHR45688">
    <property type="match status" value="1"/>
</dbReference>
<feature type="domain" description="NAA35-like N-terminal" evidence="4">
    <location>
        <begin position="29"/>
        <end position="173"/>
    </location>
</feature>
<evidence type="ECO:0000313" key="7">
    <source>
        <dbReference type="Proteomes" id="UP000663852"/>
    </source>
</evidence>
<dbReference type="GO" id="GO:0030170">
    <property type="term" value="F:pyridoxal phosphate binding"/>
    <property type="evidence" value="ECO:0007669"/>
    <property type="project" value="InterPro"/>
</dbReference>
<dbReference type="InterPro" id="IPR057983">
    <property type="entry name" value="NAA35-like_N"/>
</dbReference>
<dbReference type="InterPro" id="IPR057982">
    <property type="entry name" value="TPR_NAA35"/>
</dbReference>
<dbReference type="InterPro" id="IPR015424">
    <property type="entry name" value="PyrdxlP-dep_Trfase"/>
</dbReference>
<dbReference type="CDD" id="cd00610">
    <property type="entry name" value="OAT_like"/>
    <property type="match status" value="1"/>
</dbReference>
<dbReference type="PROSITE" id="PS00600">
    <property type="entry name" value="AA_TRANSFER_CLASS_3"/>
    <property type="match status" value="1"/>
</dbReference>
<dbReference type="Proteomes" id="UP000663852">
    <property type="component" value="Unassembled WGS sequence"/>
</dbReference>
<dbReference type="Pfam" id="PF00202">
    <property type="entry name" value="Aminotran_3"/>
    <property type="match status" value="1"/>
</dbReference>
<dbReference type="EMBL" id="CAJNOJ010000028">
    <property type="protein sequence ID" value="CAF0877017.1"/>
    <property type="molecule type" value="Genomic_DNA"/>
</dbReference>
<evidence type="ECO:0000256" key="1">
    <source>
        <dbReference type="ARBA" id="ARBA00008954"/>
    </source>
</evidence>
<evidence type="ECO:0000313" key="6">
    <source>
        <dbReference type="EMBL" id="CAF0877017.1"/>
    </source>
</evidence>
<dbReference type="InterPro" id="IPR005814">
    <property type="entry name" value="Aminotrans_3"/>
</dbReference>
<dbReference type="OrthoDB" id="269405at2759"/>
<dbReference type="PANTHER" id="PTHR45688:SF13">
    <property type="entry name" value="ALANINE--GLYOXYLATE AMINOTRANSFERASE 2-LIKE"/>
    <property type="match status" value="1"/>
</dbReference>
<dbReference type="Gene3D" id="3.40.640.10">
    <property type="entry name" value="Type I PLP-dependent aspartate aminotransferase-like (Major domain)"/>
    <property type="match status" value="1"/>
</dbReference>
<name>A0A813XRA5_ADIRI</name>
<dbReference type="Gene3D" id="3.90.1150.10">
    <property type="entry name" value="Aspartate Aminotransferase, domain 1"/>
    <property type="match status" value="1"/>
</dbReference>
<reference evidence="6" key="1">
    <citation type="submission" date="2021-02" db="EMBL/GenBank/DDBJ databases">
        <authorList>
            <person name="Nowell W R."/>
        </authorList>
    </citation>
    <scope>NUCLEOTIDE SEQUENCE</scope>
</reference>
<evidence type="ECO:0000256" key="2">
    <source>
        <dbReference type="ARBA" id="ARBA00022898"/>
    </source>
</evidence>
<dbReference type="GO" id="GO:0005739">
    <property type="term" value="C:mitochondrion"/>
    <property type="evidence" value="ECO:0007669"/>
    <property type="project" value="TreeGrafter"/>
</dbReference>
<dbReference type="InterPro" id="IPR015422">
    <property type="entry name" value="PyrdxlP-dep_Trfase_small"/>
</dbReference>
<dbReference type="SUPFAM" id="SSF53383">
    <property type="entry name" value="PLP-dependent transferases"/>
    <property type="match status" value="1"/>
</dbReference>
<feature type="domain" description="NAA35-like TPR repeats" evidence="5">
    <location>
        <begin position="342"/>
        <end position="807"/>
    </location>
</feature>
<evidence type="ECO:0000259" key="5">
    <source>
        <dbReference type="Pfam" id="PF25789"/>
    </source>
</evidence>
<dbReference type="InterPro" id="IPR015421">
    <property type="entry name" value="PyrdxlP-dep_Trfase_major"/>
</dbReference>
<gene>
    <name evidence="6" type="ORF">EDS130_LOCUS8589</name>
</gene>
<organism evidence="6 7">
    <name type="scientific">Adineta ricciae</name>
    <name type="common">Rotifer</name>
    <dbReference type="NCBI Taxonomy" id="249248"/>
    <lineage>
        <taxon>Eukaryota</taxon>
        <taxon>Metazoa</taxon>
        <taxon>Spiralia</taxon>
        <taxon>Gnathifera</taxon>
        <taxon>Rotifera</taxon>
        <taxon>Eurotatoria</taxon>
        <taxon>Bdelloidea</taxon>
        <taxon>Adinetida</taxon>
        <taxon>Adinetidae</taxon>
        <taxon>Adineta</taxon>
    </lineage>
</organism>
<keyword evidence="2" id="KW-0663">Pyridoxal phosphate</keyword>
<dbReference type="AlphaFoldDB" id="A0A813XRA5"/>
<dbReference type="Pfam" id="PF04112">
    <property type="entry name" value="Mak10"/>
    <property type="match status" value="1"/>
</dbReference>
<dbReference type="GO" id="GO:0008483">
    <property type="term" value="F:transaminase activity"/>
    <property type="evidence" value="ECO:0007669"/>
    <property type="project" value="InterPro"/>
</dbReference>
<comment type="similarity">
    <text evidence="1">Belongs to the class-III pyridoxal-phosphate-dependent aminotransferase family.</text>
</comment>
<dbReference type="GO" id="GO:0031417">
    <property type="term" value="C:NatC complex"/>
    <property type="evidence" value="ECO:0007669"/>
    <property type="project" value="InterPro"/>
</dbReference>
<proteinExistence type="inferred from homology"/>